<dbReference type="PANTHER" id="PTHR46618:SF1">
    <property type="entry name" value="ARMADILLO REPEAT-CONTAINING PROTEIN 3"/>
    <property type="match status" value="1"/>
</dbReference>
<comment type="caution">
    <text evidence="4">The sequence shown here is derived from an EMBL/GenBank/DDBJ whole genome shotgun (WGS) entry which is preliminary data.</text>
</comment>
<feature type="region of interest" description="Disordered" evidence="2">
    <location>
        <begin position="1"/>
        <end position="33"/>
    </location>
</feature>
<keyword evidence="1" id="KW-0677">Repeat</keyword>
<evidence type="ECO:0000259" key="3">
    <source>
        <dbReference type="Pfam" id="PF14381"/>
    </source>
</evidence>
<dbReference type="Gene3D" id="1.25.10.10">
    <property type="entry name" value="Leucine-rich Repeat Variant"/>
    <property type="match status" value="3"/>
</dbReference>
<dbReference type="SUPFAM" id="SSF48371">
    <property type="entry name" value="ARM repeat"/>
    <property type="match status" value="2"/>
</dbReference>
<dbReference type="InterPro" id="IPR000225">
    <property type="entry name" value="Armadillo"/>
</dbReference>
<dbReference type="EMBL" id="CAJNXB010001413">
    <property type="protein sequence ID" value="CAF3163538.1"/>
    <property type="molecule type" value="Genomic_DNA"/>
</dbReference>
<protein>
    <recommendedName>
        <fullName evidence="3">EDR1/CTR1/ARMC3-like peptidase-like domain-containing protein</fullName>
    </recommendedName>
</protein>
<dbReference type="InterPro" id="IPR016024">
    <property type="entry name" value="ARM-type_fold"/>
</dbReference>
<dbReference type="SMART" id="SM00185">
    <property type="entry name" value="ARM"/>
    <property type="match status" value="10"/>
</dbReference>
<dbReference type="OrthoDB" id="7537227at2759"/>
<feature type="region of interest" description="Disordered" evidence="2">
    <location>
        <begin position="612"/>
        <end position="680"/>
    </location>
</feature>
<gene>
    <name evidence="4" type="ORF">TIS948_LOCUS10412</name>
</gene>
<name>A0A817PGU4_9BILA</name>
<feature type="domain" description="EDR1/CTR1/ARMC3-like peptidase-like" evidence="3">
    <location>
        <begin position="686"/>
        <end position="821"/>
    </location>
</feature>
<evidence type="ECO:0000313" key="5">
    <source>
        <dbReference type="Proteomes" id="UP000663825"/>
    </source>
</evidence>
<proteinExistence type="predicted"/>
<dbReference type="Pfam" id="PF02985">
    <property type="entry name" value="HEAT"/>
    <property type="match status" value="1"/>
</dbReference>
<dbReference type="PANTHER" id="PTHR46618">
    <property type="entry name" value="ARMADILLO REPEAT-CONTAINING PROTEIN 3"/>
    <property type="match status" value="1"/>
</dbReference>
<dbReference type="Proteomes" id="UP000663825">
    <property type="component" value="Unassembled WGS sequence"/>
</dbReference>
<accession>A0A817PGU4</accession>
<dbReference type="AlphaFoldDB" id="A0A817PGU4"/>
<evidence type="ECO:0000256" key="2">
    <source>
        <dbReference type="SAM" id="MobiDB-lite"/>
    </source>
</evidence>
<reference evidence="4" key="1">
    <citation type="submission" date="2021-02" db="EMBL/GenBank/DDBJ databases">
        <authorList>
            <person name="Nowell W R."/>
        </authorList>
    </citation>
    <scope>NUCLEOTIDE SEQUENCE</scope>
</reference>
<dbReference type="InterPro" id="IPR052441">
    <property type="entry name" value="Armadillo-Ser/Thr_Kinase"/>
</dbReference>
<dbReference type="InterPro" id="IPR011989">
    <property type="entry name" value="ARM-like"/>
</dbReference>
<sequence>MVKGAKPTSSAAPAKTAASATVGKGGKPRQQDEKAIDETFEPLKLDIKGAQTAVVCLRSAEDSVLIRACDALFKYAEKSDANKLMLHEMGATDTLFTLTHHENQTVQRNATMVFGLLSAHPDIRRHLRKIDCIPHMISLLTPENEPLTNEFAVYWLRYMCSDYSTKSQVLSLNVLQPLIRLISEADPDIKFNSLSTIDHILDDFHARSLVRELNGIEPILNNLKSEFPQITETVCNCLQKLATDPFNRAVIRDIGGLDKMIDFIGLDETKDVHVHCLNALANLLEDTECLDLIQSNGGLKRLMQFVQDSVVPAVQAAAAKAIGRAARKPQNRKIFAEQDAERAMVFLLLSENDDVRIAACQALAVMAESMLSRETIRNNDGILTLVQMMQKENPRLREFSTLAMSNLTQSNPNNIRELQDQAGLDVLIGLLNDEKDTTKAYACVTLANCSTDQVVRTNILEKGLIKNLLAPLQASYELAQAKGAMVLSAFSIDQKAREDILKNQAIIPHLVSLLKSNHDEVRRNTCFAITVLCVEQTIAIEILRNGALEIIRDLNTSESRKKNNNITTDGFYDMGPVREGGKFLTIEELAAEEVNDRRPILLVYAPEKKKGSESKEKLSTGVSGRNAKTPKSSSKEKEGKTSVDQSSRAKKDKTSDKRDSSEDKKHGERESSETTADLKSGYKQTIDQDFQMYLDEIHPQILRVPLSEQISTLARFVSEKMGGTISPDDVATFGYEVAMNQLKAELHSNVVPIGRVRKGIHAQRAFLFKSLADRIGIPCTLTRGNYNRAWNEVVVGESSGGVRYPAKTWIVDLLHEPGRLILANSSDARSYTILN</sequence>
<dbReference type="InterPro" id="IPR000357">
    <property type="entry name" value="HEAT"/>
</dbReference>
<dbReference type="Pfam" id="PF14381">
    <property type="entry name" value="EDR1_CTR1_ARMC3_pept"/>
    <property type="match status" value="1"/>
</dbReference>
<dbReference type="InterPro" id="IPR055164">
    <property type="entry name" value="EDR1/CTR1/ARMC3-like_pept-like"/>
</dbReference>
<evidence type="ECO:0000256" key="1">
    <source>
        <dbReference type="ARBA" id="ARBA00022737"/>
    </source>
</evidence>
<feature type="compositionally biased region" description="Basic and acidic residues" evidence="2">
    <location>
        <begin position="633"/>
        <end position="672"/>
    </location>
</feature>
<organism evidence="4 5">
    <name type="scientific">Rotaria socialis</name>
    <dbReference type="NCBI Taxonomy" id="392032"/>
    <lineage>
        <taxon>Eukaryota</taxon>
        <taxon>Metazoa</taxon>
        <taxon>Spiralia</taxon>
        <taxon>Gnathifera</taxon>
        <taxon>Rotifera</taxon>
        <taxon>Eurotatoria</taxon>
        <taxon>Bdelloidea</taxon>
        <taxon>Philodinida</taxon>
        <taxon>Philodinidae</taxon>
        <taxon>Rotaria</taxon>
    </lineage>
</organism>
<feature type="compositionally biased region" description="Low complexity" evidence="2">
    <location>
        <begin position="1"/>
        <end position="21"/>
    </location>
</feature>
<evidence type="ECO:0000313" key="4">
    <source>
        <dbReference type="EMBL" id="CAF3163538.1"/>
    </source>
</evidence>